<dbReference type="GO" id="GO:0016618">
    <property type="term" value="F:hydroxypyruvate reductase [NAD(P)H] activity"/>
    <property type="evidence" value="ECO:0007669"/>
    <property type="project" value="TreeGrafter"/>
</dbReference>
<dbReference type="InterPro" id="IPR036291">
    <property type="entry name" value="NAD(P)-bd_dom_sf"/>
</dbReference>
<dbReference type="SUPFAM" id="SSF52283">
    <property type="entry name" value="Formate/glycerate dehydrogenase catalytic domain-like"/>
    <property type="match status" value="1"/>
</dbReference>
<evidence type="ECO:0000313" key="7">
    <source>
        <dbReference type="EMBL" id="ASG25325.1"/>
    </source>
</evidence>
<keyword evidence="2 4" id="KW-0560">Oxidoreductase</keyword>
<dbReference type="CDD" id="cd05301">
    <property type="entry name" value="GDH"/>
    <property type="match status" value="1"/>
</dbReference>
<dbReference type="KEGG" id="nao:Y958_30780"/>
<comment type="similarity">
    <text evidence="1 4">Belongs to the D-isomer specific 2-hydroxyacid dehydrogenase family.</text>
</comment>
<keyword evidence="3" id="KW-0520">NAD</keyword>
<evidence type="ECO:0000256" key="1">
    <source>
        <dbReference type="ARBA" id="ARBA00005854"/>
    </source>
</evidence>
<feature type="domain" description="D-isomer specific 2-hydroxyacid dehydrogenase NAD-binding" evidence="6">
    <location>
        <begin position="111"/>
        <end position="289"/>
    </location>
</feature>
<proteinExistence type="inferred from homology"/>
<dbReference type="PANTHER" id="PTHR10996">
    <property type="entry name" value="2-HYDROXYACID DEHYDROGENASE-RELATED"/>
    <property type="match status" value="1"/>
</dbReference>
<evidence type="ECO:0000259" key="5">
    <source>
        <dbReference type="Pfam" id="PF00389"/>
    </source>
</evidence>
<keyword evidence="8" id="KW-1185">Reference proteome</keyword>
<evidence type="ECO:0000256" key="4">
    <source>
        <dbReference type="RuleBase" id="RU003719"/>
    </source>
</evidence>
<dbReference type="FunFam" id="3.40.50.720:FF:000203">
    <property type="entry name" value="D-3-phosphoglycerate dehydrogenase (SerA)"/>
    <property type="match status" value="1"/>
</dbReference>
<dbReference type="AlphaFoldDB" id="A0A248K2Y0"/>
<reference evidence="7 8" key="1">
    <citation type="submission" date="2017-06" db="EMBL/GenBank/DDBJ databases">
        <title>Complete genome sequence of Nitrospirillum amazonense strain CBAmC, an endophytic nitrogen-fixing and plant growth-promoting bacterium, isolated from sugarcane.</title>
        <authorList>
            <person name="Schwab S."/>
            <person name="dos Santos Teixeira K.R."/>
            <person name="Simoes Araujo J.L."/>
            <person name="Soares Vidal M."/>
            <person name="Borges de Freitas H.R."/>
            <person name="Rivello Crivelaro A.L."/>
            <person name="Bueno de Camargo Nunes A."/>
            <person name="dos Santos C.M."/>
            <person name="Palmeira da Silva Rosa D."/>
            <person name="da Silva Padilha D."/>
            <person name="da Silva E."/>
            <person name="Araujo Terra L."/>
            <person name="Soares Mendes V."/>
            <person name="Farinelli L."/>
            <person name="Magalhaes Cruz L."/>
            <person name="Baldani J.I."/>
        </authorList>
    </citation>
    <scope>NUCLEOTIDE SEQUENCE [LARGE SCALE GENOMIC DNA]</scope>
    <source>
        <strain evidence="7 8">CBAmC</strain>
    </source>
</reference>
<dbReference type="PROSITE" id="PS00671">
    <property type="entry name" value="D_2_HYDROXYACID_DH_3"/>
    <property type="match status" value="1"/>
</dbReference>
<dbReference type="EMBL" id="CP022113">
    <property type="protein sequence ID" value="ASG25325.1"/>
    <property type="molecule type" value="Genomic_DNA"/>
</dbReference>
<sequence length="321" mass="33832">MPPKILLTRRWPDAVEAHLRQRYDVTVDPSDRPLSAAELTEAMGRYDAICPTVTDRLGAAILAVPNARVRILGNFGAGFEHIDLEAAKAAGIVVTNTPDVLTDATADLAILLMLMASRRAGEGERELRAGQWTGWRPTHLLGQGLAGKRLGLVGFGRIAQATAARARAFGLSIAYYSRRRADADVEAALDATHVDSLEELAATSDVLSLHCPGGPATRHLVNAALLARMKPTAILVNTARGTVVNEADLIAALSSGAIAAAGLDVFEGEPAVNPGLIALPNAVLLPHLGSATLETRTAMGMRVAANLDRFFAGEVPHDRVA</sequence>
<dbReference type="Proteomes" id="UP000197153">
    <property type="component" value="Chromosome 4"/>
</dbReference>
<dbReference type="GO" id="GO:0051287">
    <property type="term" value="F:NAD binding"/>
    <property type="evidence" value="ECO:0007669"/>
    <property type="project" value="InterPro"/>
</dbReference>
<dbReference type="GO" id="GO:0005829">
    <property type="term" value="C:cytosol"/>
    <property type="evidence" value="ECO:0007669"/>
    <property type="project" value="TreeGrafter"/>
</dbReference>
<dbReference type="Gene3D" id="3.40.50.720">
    <property type="entry name" value="NAD(P)-binding Rossmann-like Domain"/>
    <property type="match status" value="2"/>
</dbReference>
<dbReference type="Pfam" id="PF02826">
    <property type="entry name" value="2-Hacid_dh_C"/>
    <property type="match status" value="1"/>
</dbReference>
<dbReference type="InterPro" id="IPR029753">
    <property type="entry name" value="D-isomer_DH_CS"/>
</dbReference>
<organism evidence="7 8">
    <name type="scientific">Nitrospirillum viridazoti CBAmc</name>
    <dbReference type="NCBI Taxonomy" id="1441467"/>
    <lineage>
        <taxon>Bacteria</taxon>
        <taxon>Pseudomonadati</taxon>
        <taxon>Pseudomonadota</taxon>
        <taxon>Alphaproteobacteria</taxon>
        <taxon>Rhodospirillales</taxon>
        <taxon>Azospirillaceae</taxon>
        <taxon>Nitrospirillum</taxon>
        <taxon>Nitrospirillum viridazoti</taxon>
    </lineage>
</organism>
<dbReference type="InterPro" id="IPR006140">
    <property type="entry name" value="D-isomer_DH_NAD-bd"/>
</dbReference>
<dbReference type="RefSeq" id="WP_088875692.1">
    <property type="nucleotide sequence ID" value="NZ_CP022113.1"/>
</dbReference>
<evidence type="ECO:0000256" key="2">
    <source>
        <dbReference type="ARBA" id="ARBA00023002"/>
    </source>
</evidence>
<name>A0A248K2Y0_9PROT</name>
<dbReference type="Pfam" id="PF00389">
    <property type="entry name" value="2-Hacid_dh"/>
    <property type="match status" value="1"/>
</dbReference>
<gene>
    <name evidence="7" type="ORF">Y958_30780</name>
</gene>
<feature type="domain" description="D-isomer specific 2-hydroxyacid dehydrogenase catalytic" evidence="5">
    <location>
        <begin position="6"/>
        <end position="320"/>
    </location>
</feature>
<evidence type="ECO:0000256" key="3">
    <source>
        <dbReference type="ARBA" id="ARBA00023027"/>
    </source>
</evidence>
<accession>A0A248K2Y0</accession>
<dbReference type="InterPro" id="IPR006139">
    <property type="entry name" value="D-isomer_2_OHA_DH_cat_dom"/>
</dbReference>
<dbReference type="SUPFAM" id="SSF51735">
    <property type="entry name" value="NAD(P)-binding Rossmann-fold domains"/>
    <property type="match status" value="1"/>
</dbReference>
<evidence type="ECO:0000313" key="8">
    <source>
        <dbReference type="Proteomes" id="UP000197153"/>
    </source>
</evidence>
<dbReference type="PANTHER" id="PTHR10996:SF283">
    <property type="entry name" value="GLYOXYLATE_HYDROXYPYRUVATE REDUCTASE B"/>
    <property type="match status" value="1"/>
</dbReference>
<dbReference type="GO" id="GO:0030267">
    <property type="term" value="F:glyoxylate reductase (NADPH) activity"/>
    <property type="evidence" value="ECO:0007669"/>
    <property type="project" value="TreeGrafter"/>
</dbReference>
<protein>
    <submittedName>
        <fullName evidence="7">D-glycerate dehydrogenase</fullName>
    </submittedName>
</protein>
<evidence type="ECO:0000259" key="6">
    <source>
        <dbReference type="Pfam" id="PF02826"/>
    </source>
</evidence>
<dbReference type="InterPro" id="IPR050223">
    <property type="entry name" value="D-isomer_2-hydroxyacid_DH"/>
</dbReference>